<dbReference type="GO" id="GO:0008299">
    <property type="term" value="P:isoprenoid biosynthetic process"/>
    <property type="evidence" value="ECO:0007669"/>
    <property type="project" value="InterPro"/>
</dbReference>
<gene>
    <name evidence="4" type="ORF">AKO1_007467</name>
</gene>
<name>A0AAW2YTA0_9EUKA</name>
<dbReference type="InterPro" id="IPR008949">
    <property type="entry name" value="Isoprenoid_synthase_dom_sf"/>
</dbReference>
<comment type="similarity">
    <text evidence="3">Belongs to the FPP/GGPP synthase family.</text>
</comment>
<dbReference type="PROSITE" id="PS00723">
    <property type="entry name" value="POLYPRENYL_SYNTHASE_1"/>
    <property type="match status" value="1"/>
</dbReference>
<dbReference type="InterPro" id="IPR033749">
    <property type="entry name" value="Polyprenyl_synt_CS"/>
</dbReference>
<dbReference type="Gene3D" id="1.10.600.10">
    <property type="entry name" value="Farnesyl Diphosphate Synthase"/>
    <property type="match status" value="1"/>
</dbReference>
<dbReference type="GO" id="GO:0004659">
    <property type="term" value="F:prenyltransferase activity"/>
    <property type="evidence" value="ECO:0007669"/>
    <property type="project" value="InterPro"/>
</dbReference>
<keyword evidence="5" id="KW-1185">Reference proteome</keyword>
<evidence type="ECO:0000256" key="2">
    <source>
        <dbReference type="ARBA" id="ARBA00022842"/>
    </source>
</evidence>
<dbReference type="Pfam" id="PF00348">
    <property type="entry name" value="polyprenyl_synt"/>
    <property type="match status" value="1"/>
</dbReference>
<dbReference type="PANTHER" id="PTHR12001:SF44">
    <property type="entry name" value="GERANYLGERANYL PYROPHOSPHATE SYNTHASE"/>
    <property type="match status" value="1"/>
</dbReference>
<keyword evidence="2" id="KW-0460">Magnesium</keyword>
<evidence type="ECO:0000313" key="4">
    <source>
        <dbReference type="EMBL" id="KAL0479849.1"/>
    </source>
</evidence>
<dbReference type="EMBL" id="JAOPGA020000603">
    <property type="protein sequence ID" value="KAL0479849.1"/>
    <property type="molecule type" value="Genomic_DNA"/>
</dbReference>
<dbReference type="SUPFAM" id="SSF48576">
    <property type="entry name" value="Terpenoid synthases"/>
    <property type="match status" value="1"/>
</dbReference>
<reference evidence="4 5" key="1">
    <citation type="submission" date="2024-03" db="EMBL/GenBank/DDBJ databases">
        <title>The Acrasis kona genome and developmental transcriptomes reveal deep origins of eukaryotic multicellular pathways.</title>
        <authorList>
            <person name="Sheikh S."/>
            <person name="Fu C.-J."/>
            <person name="Brown M.W."/>
            <person name="Baldauf S.L."/>
        </authorList>
    </citation>
    <scope>NUCLEOTIDE SEQUENCE [LARGE SCALE GENOMIC DNA]</scope>
    <source>
        <strain evidence="4 5">ATCC MYA-3509</strain>
    </source>
</reference>
<keyword evidence="1" id="KW-0479">Metal-binding</keyword>
<dbReference type="GO" id="GO:0046872">
    <property type="term" value="F:metal ion binding"/>
    <property type="evidence" value="ECO:0007669"/>
    <property type="project" value="UniProtKB-KW"/>
</dbReference>
<evidence type="ECO:0000256" key="1">
    <source>
        <dbReference type="ARBA" id="ARBA00022723"/>
    </source>
</evidence>
<proteinExistence type="inferred from homology"/>
<dbReference type="InterPro" id="IPR000092">
    <property type="entry name" value="Polyprenyl_synt"/>
</dbReference>
<dbReference type="CDD" id="cd00685">
    <property type="entry name" value="Trans_IPPS_HT"/>
    <property type="match status" value="1"/>
</dbReference>
<organism evidence="4 5">
    <name type="scientific">Acrasis kona</name>
    <dbReference type="NCBI Taxonomy" id="1008807"/>
    <lineage>
        <taxon>Eukaryota</taxon>
        <taxon>Discoba</taxon>
        <taxon>Heterolobosea</taxon>
        <taxon>Tetramitia</taxon>
        <taxon>Eutetramitia</taxon>
        <taxon>Acrasidae</taxon>
        <taxon>Acrasis</taxon>
    </lineage>
</organism>
<protein>
    <submittedName>
        <fullName evidence="4">Geranylgeranyl diphosphate synthase, type III</fullName>
    </submittedName>
</protein>
<keyword evidence="3" id="KW-0808">Transferase</keyword>
<dbReference type="Proteomes" id="UP001431209">
    <property type="component" value="Unassembled WGS sequence"/>
</dbReference>
<dbReference type="SFLD" id="SFLDS00005">
    <property type="entry name" value="Isoprenoid_Synthase_Type_I"/>
    <property type="match status" value="1"/>
</dbReference>
<sequence>MKQTNTDEPQSPDSKAVLDPFLYLIKNSEGKGIRSSLIEAFNHWLEISDQNIQLVKNITERLHSASLMIDDVEDNSKLRRGIPCTHLMYGVPATINSANYIYFEALKDTQKLENSRATTVFVDELLNLHKGQALDIDWRDNFKCPTESEYIEMVKNKTGGLFRLSVGIMQSVSANTIDYTGVVNEMAVLFQILDDYLNLQSSKYHANKSFCEDLTEGKFSFPIIHSINQLPNDRRLVNIIKQKTQDEMLKKYAVQIMKETKSFEYSIKRLRECESRLYSEIERLGGNEKLVAIVHALMKQINVESTSFDSL</sequence>
<accession>A0AAW2YTA0</accession>
<comment type="caution">
    <text evidence="4">The sequence shown here is derived from an EMBL/GenBank/DDBJ whole genome shotgun (WGS) entry which is preliminary data.</text>
</comment>
<dbReference type="AlphaFoldDB" id="A0AAW2YTA0"/>
<dbReference type="PANTHER" id="PTHR12001">
    <property type="entry name" value="GERANYLGERANYL PYROPHOSPHATE SYNTHASE"/>
    <property type="match status" value="1"/>
</dbReference>
<evidence type="ECO:0000256" key="3">
    <source>
        <dbReference type="RuleBase" id="RU004466"/>
    </source>
</evidence>
<evidence type="ECO:0000313" key="5">
    <source>
        <dbReference type="Proteomes" id="UP001431209"/>
    </source>
</evidence>